<organism evidence="2 3">
    <name type="scientific">Diploscapter pachys</name>
    <dbReference type="NCBI Taxonomy" id="2018661"/>
    <lineage>
        <taxon>Eukaryota</taxon>
        <taxon>Metazoa</taxon>
        <taxon>Ecdysozoa</taxon>
        <taxon>Nematoda</taxon>
        <taxon>Chromadorea</taxon>
        <taxon>Rhabditida</taxon>
        <taxon>Rhabditina</taxon>
        <taxon>Rhabditomorpha</taxon>
        <taxon>Rhabditoidea</taxon>
        <taxon>Rhabditidae</taxon>
        <taxon>Diploscapter</taxon>
    </lineage>
</organism>
<name>A0A2A2KIC9_9BILA</name>
<reference evidence="2 3" key="1">
    <citation type="journal article" date="2017" name="Curr. Biol.">
        <title>Genome architecture and evolution of a unichromosomal asexual nematode.</title>
        <authorList>
            <person name="Fradin H."/>
            <person name="Zegar C."/>
            <person name="Gutwein M."/>
            <person name="Lucas J."/>
            <person name="Kovtun M."/>
            <person name="Corcoran D."/>
            <person name="Baugh L.R."/>
            <person name="Kiontke K."/>
            <person name="Gunsalus K."/>
            <person name="Fitch D.H."/>
            <person name="Piano F."/>
        </authorList>
    </citation>
    <scope>NUCLEOTIDE SEQUENCE [LARGE SCALE GENOMIC DNA]</scope>
    <source>
        <strain evidence="2">PF1309</strain>
    </source>
</reference>
<sequence>MNRKEGEEEREGRRRDHILDCRREGRPEDDDLLDWRTKEAVTTTHARKTRNGENQEEEEEEEEIMRKYLWLVGAELDDSK</sequence>
<dbReference type="Proteomes" id="UP000218231">
    <property type="component" value="Unassembled WGS sequence"/>
</dbReference>
<dbReference type="EMBL" id="LIAE01008543">
    <property type="protein sequence ID" value="PAV73711.1"/>
    <property type="molecule type" value="Genomic_DNA"/>
</dbReference>
<proteinExistence type="predicted"/>
<keyword evidence="3" id="KW-1185">Reference proteome</keyword>
<gene>
    <name evidence="2" type="ORF">WR25_04637</name>
</gene>
<evidence type="ECO:0000256" key="1">
    <source>
        <dbReference type="SAM" id="MobiDB-lite"/>
    </source>
</evidence>
<protein>
    <submittedName>
        <fullName evidence="2">Uncharacterized protein</fullName>
    </submittedName>
</protein>
<dbReference type="AlphaFoldDB" id="A0A2A2KIC9"/>
<accession>A0A2A2KIC9</accession>
<evidence type="ECO:0000313" key="2">
    <source>
        <dbReference type="EMBL" id="PAV73711.1"/>
    </source>
</evidence>
<evidence type="ECO:0000313" key="3">
    <source>
        <dbReference type="Proteomes" id="UP000218231"/>
    </source>
</evidence>
<feature type="region of interest" description="Disordered" evidence="1">
    <location>
        <begin position="43"/>
        <end position="62"/>
    </location>
</feature>
<comment type="caution">
    <text evidence="2">The sequence shown here is derived from an EMBL/GenBank/DDBJ whole genome shotgun (WGS) entry which is preliminary data.</text>
</comment>